<dbReference type="InterPro" id="IPR016181">
    <property type="entry name" value="Acyl_CoA_acyltransferase"/>
</dbReference>
<keyword evidence="3" id="KW-1185">Reference proteome</keyword>
<proteinExistence type="predicted"/>
<organism evidence="2 3">
    <name type="scientific">Caulobacter mirabilis</name>
    <dbReference type="NCBI Taxonomy" id="69666"/>
    <lineage>
        <taxon>Bacteria</taxon>
        <taxon>Pseudomonadati</taxon>
        <taxon>Pseudomonadota</taxon>
        <taxon>Alphaproteobacteria</taxon>
        <taxon>Caulobacterales</taxon>
        <taxon>Caulobacteraceae</taxon>
        <taxon>Caulobacter</taxon>
    </lineage>
</organism>
<dbReference type="Proteomes" id="UP000228945">
    <property type="component" value="Chromosome"/>
</dbReference>
<evidence type="ECO:0000313" key="3">
    <source>
        <dbReference type="Proteomes" id="UP000228945"/>
    </source>
</evidence>
<dbReference type="AlphaFoldDB" id="A0A2D2B3S2"/>
<dbReference type="GO" id="GO:0016747">
    <property type="term" value="F:acyltransferase activity, transferring groups other than amino-acyl groups"/>
    <property type="evidence" value="ECO:0007669"/>
    <property type="project" value="InterPro"/>
</dbReference>
<sequence>MVNIARVVETLPDEFEVILADAASEGVRNMALLARQWASGEQRFEEPGALFAARVGGALAGVGGVSPETGPGEPAMRMRRLYVRPDFRRMGVARALAGAMMQQGFQAAPRLTVNAAASVAAGPFWAAMGFEPSDRRDATHIARL</sequence>
<dbReference type="CDD" id="cd04301">
    <property type="entry name" value="NAT_SF"/>
    <property type="match status" value="1"/>
</dbReference>
<keyword evidence="2" id="KW-0808">Transferase</keyword>
<dbReference type="EMBL" id="CP024201">
    <property type="protein sequence ID" value="ATQ44922.1"/>
    <property type="molecule type" value="Genomic_DNA"/>
</dbReference>
<dbReference type="SUPFAM" id="SSF55729">
    <property type="entry name" value="Acyl-CoA N-acyltransferases (Nat)"/>
    <property type="match status" value="1"/>
</dbReference>
<dbReference type="OrthoDB" id="9815041at2"/>
<gene>
    <name evidence="2" type="ORF">CSW64_07710</name>
</gene>
<dbReference type="InterPro" id="IPR000182">
    <property type="entry name" value="GNAT_dom"/>
</dbReference>
<evidence type="ECO:0000259" key="1">
    <source>
        <dbReference type="PROSITE" id="PS51186"/>
    </source>
</evidence>
<protein>
    <submittedName>
        <fullName evidence="2">GNAT family N-acetyltransferase</fullName>
    </submittedName>
</protein>
<evidence type="ECO:0000313" key="2">
    <source>
        <dbReference type="EMBL" id="ATQ44922.1"/>
    </source>
</evidence>
<feature type="domain" description="N-acetyltransferase" evidence="1">
    <location>
        <begin position="2"/>
        <end position="144"/>
    </location>
</feature>
<dbReference type="Pfam" id="PF13673">
    <property type="entry name" value="Acetyltransf_10"/>
    <property type="match status" value="1"/>
</dbReference>
<dbReference type="KEGG" id="cmb:CSW64_07710"/>
<dbReference type="Gene3D" id="3.40.630.30">
    <property type="match status" value="1"/>
</dbReference>
<name>A0A2D2B3S2_9CAUL</name>
<accession>A0A2D2B3S2</accession>
<dbReference type="PROSITE" id="PS51186">
    <property type="entry name" value="GNAT"/>
    <property type="match status" value="1"/>
</dbReference>
<reference evidence="2 3" key="1">
    <citation type="submission" date="2017-10" db="EMBL/GenBank/DDBJ databases">
        <title>Genome sequence of Caulobacter mirabilis FWC38.</title>
        <authorList>
            <person name="Fiebig A."/>
            <person name="Crosson S."/>
        </authorList>
    </citation>
    <scope>NUCLEOTIDE SEQUENCE [LARGE SCALE GENOMIC DNA]</scope>
    <source>
        <strain evidence="2 3">FWC 38</strain>
    </source>
</reference>